<organism evidence="1 2">
    <name type="scientific">Smallanthus sonchifolius</name>
    <dbReference type="NCBI Taxonomy" id="185202"/>
    <lineage>
        <taxon>Eukaryota</taxon>
        <taxon>Viridiplantae</taxon>
        <taxon>Streptophyta</taxon>
        <taxon>Embryophyta</taxon>
        <taxon>Tracheophyta</taxon>
        <taxon>Spermatophyta</taxon>
        <taxon>Magnoliopsida</taxon>
        <taxon>eudicotyledons</taxon>
        <taxon>Gunneridae</taxon>
        <taxon>Pentapetalae</taxon>
        <taxon>asterids</taxon>
        <taxon>campanulids</taxon>
        <taxon>Asterales</taxon>
        <taxon>Asteraceae</taxon>
        <taxon>Asteroideae</taxon>
        <taxon>Heliantheae alliance</taxon>
        <taxon>Millerieae</taxon>
        <taxon>Smallanthus</taxon>
    </lineage>
</organism>
<accession>A0ACB9EVP2</accession>
<reference evidence="1 2" key="2">
    <citation type="journal article" date="2022" name="Mol. Ecol. Resour.">
        <title>The genomes of chicory, endive, great burdock and yacon provide insights into Asteraceae paleo-polyploidization history and plant inulin production.</title>
        <authorList>
            <person name="Fan W."/>
            <person name="Wang S."/>
            <person name="Wang H."/>
            <person name="Wang A."/>
            <person name="Jiang F."/>
            <person name="Liu H."/>
            <person name="Zhao H."/>
            <person name="Xu D."/>
            <person name="Zhang Y."/>
        </authorList>
    </citation>
    <scope>NUCLEOTIDE SEQUENCE [LARGE SCALE GENOMIC DNA]</scope>
    <source>
        <strain evidence="2">cv. Yunnan</strain>
        <tissue evidence="1">Leaves</tissue>
    </source>
</reference>
<protein>
    <submittedName>
        <fullName evidence="1">Uncharacterized protein</fullName>
    </submittedName>
</protein>
<gene>
    <name evidence="1" type="ORF">L1987_53376</name>
</gene>
<keyword evidence="2" id="KW-1185">Reference proteome</keyword>
<evidence type="ECO:0000313" key="2">
    <source>
        <dbReference type="Proteomes" id="UP001056120"/>
    </source>
</evidence>
<reference evidence="2" key="1">
    <citation type="journal article" date="2022" name="Mol. Ecol. Resour.">
        <title>The genomes of chicory, endive, great burdock and yacon provide insights into Asteraceae palaeo-polyploidization history and plant inulin production.</title>
        <authorList>
            <person name="Fan W."/>
            <person name="Wang S."/>
            <person name="Wang H."/>
            <person name="Wang A."/>
            <person name="Jiang F."/>
            <person name="Liu H."/>
            <person name="Zhao H."/>
            <person name="Xu D."/>
            <person name="Zhang Y."/>
        </authorList>
    </citation>
    <scope>NUCLEOTIDE SEQUENCE [LARGE SCALE GENOMIC DNA]</scope>
    <source>
        <strain evidence="2">cv. Yunnan</strain>
    </source>
</reference>
<proteinExistence type="predicted"/>
<comment type="caution">
    <text evidence="1">The sequence shown here is derived from an EMBL/GenBank/DDBJ whole genome shotgun (WGS) entry which is preliminary data.</text>
</comment>
<evidence type="ECO:0000313" key="1">
    <source>
        <dbReference type="EMBL" id="KAI3762934.1"/>
    </source>
</evidence>
<dbReference type="Proteomes" id="UP001056120">
    <property type="component" value="Linkage Group LG17"/>
</dbReference>
<sequence>MARPELDHSYSNNGRIGRGCSYKRTTLVICSINIVVALYVFQNLYSSLYSYSYQHSHTAVAYTPDQIKKMEESMRIRKQSEPRNLIEVVKQVKQKLDRREDMIKLSQPLKQNLTNEIIELLRGLNGGANTTLQHEAVESWRKKKLKEVKRITRGKDSKSSILPVEAGMLARALEFNWAELSHELGLWIPVNVINYEHDDKPEGENDFDDTILAGRRLPPECNTELHTDYGGHAVKWGLTHHKESAYECCQACLNQAKYARPGEMKCNIWVYCPAEEGCHSPDIYQHKLEECWLKYAEEPKVTFKETYSENYRRNHPNAPLVVPWVSGVLLYDFGFEYHLECLHLYSYAYPSTDEIYKNPTSKFHDSHLAVTRRRLLPPPARSLRRSIHLPVLSLPFLAADNSIRQTHYNILNVKEDATQEEVRTSYKSALLISHPDKLQKTSQTTNSESRFLEIQTAWEVLGNVKSRALYDMELRVSRQDDDVIADEIVLEDLMVETGGDVVELFYQCRCGDYFSLDSLELREMGFELLMDGNKISLQAHSTADMASIVLPCGSCSLKIRLTIKQDKRA</sequence>
<name>A0ACB9EVP2_9ASTR</name>
<dbReference type="EMBL" id="CM042034">
    <property type="protein sequence ID" value="KAI3762934.1"/>
    <property type="molecule type" value="Genomic_DNA"/>
</dbReference>